<sequence>MFAKDKYDVGKVKSKEAEIKLTRNEYVTARPYKCSIVDEEKIKTQVKKWALRSALKFVSDGEVVREVGREFQRKGPKKAKADLAKECLTPVKKKREQEDDRKPGRLAPQNMIINLLVEPYHPDRPLPRIFMRASKLMQSRRH</sequence>
<evidence type="ECO:0000313" key="1">
    <source>
        <dbReference type="EMBL" id="ESO11802.1"/>
    </source>
</evidence>
<dbReference type="EMBL" id="AMQM01002582">
    <property type="status" value="NOT_ANNOTATED_CDS"/>
    <property type="molecule type" value="Genomic_DNA"/>
</dbReference>
<proteinExistence type="predicted"/>
<dbReference type="Proteomes" id="UP000015101">
    <property type="component" value="Unassembled WGS sequence"/>
</dbReference>
<dbReference type="KEGG" id="hro:HELRODRAFT_166849"/>
<dbReference type="PANTHER" id="PTHR10725">
    <property type="entry name" value="THAP DOMAIN-CONTAINING PROTEIN 9"/>
    <property type="match status" value="1"/>
</dbReference>
<dbReference type="GeneID" id="20201675"/>
<reference evidence="2" key="3">
    <citation type="submission" date="2015-06" db="UniProtKB">
        <authorList>
            <consortium name="EnsemblMetazoa"/>
        </authorList>
    </citation>
    <scope>IDENTIFICATION</scope>
</reference>
<reference evidence="3" key="1">
    <citation type="submission" date="2012-12" db="EMBL/GenBank/DDBJ databases">
        <authorList>
            <person name="Hellsten U."/>
            <person name="Grimwood J."/>
            <person name="Chapman J.A."/>
            <person name="Shapiro H."/>
            <person name="Aerts A."/>
            <person name="Otillar R.P."/>
            <person name="Terry A.Y."/>
            <person name="Boore J.L."/>
            <person name="Simakov O."/>
            <person name="Marletaz F."/>
            <person name="Cho S.-J."/>
            <person name="Edsinger-Gonzales E."/>
            <person name="Havlak P."/>
            <person name="Kuo D.-H."/>
            <person name="Larsson T."/>
            <person name="Lv J."/>
            <person name="Arendt D."/>
            <person name="Savage R."/>
            <person name="Osoegawa K."/>
            <person name="de Jong P."/>
            <person name="Lindberg D.R."/>
            <person name="Seaver E.C."/>
            <person name="Weisblat D.A."/>
            <person name="Putnam N.H."/>
            <person name="Grigoriev I.V."/>
            <person name="Rokhsar D.S."/>
        </authorList>
    </citation>
    <scope>NUCLEOTIDE SEQUENCE</scope>
</reference>
<protein>
    <submittedName>
        <fullName evidence="1 2">Uncharacterized protein</fullName>
    </submittedName>
</protein>
<dbReference type="EMBL" id="KB095812">
    <property type="protein sequence ID" value="ESO11802.1"/>
    <property type="molecule type" value="Genomic_DNA"/>
</dbReference>
<accession>T1EYM5</accession>
<dbReference type="CTD" id="20201675"/>
<reference evidence="1 3" key="2">
    <citation type="journal article" date="2013" name="Nature">
        <title>Insights into bilaterian evolution from three spiralian genomes.</title>
        <authorList>
            <person name="Simakov O."/>
            <person name="Marletaz F."/>
            <person name="Cho S.J."/>
            <person name="Edsinger-Gonzales E."/>
            <person name="Havlak P."/>
            <person name="Hellsten U."/>
            <person name="Kuo D.H."/>
            <person name="Larsson T."/>
            <person name="Lv J."/>
            <person name="Arendt D."/>
            <person name="Savage R."/>
            <person name="Osoegawa K."/>
            <person name="de Jong P."/>
            <person name="Grimwood J."/>
            <person name="Chapman J.A."/>
            <person name="Shapiro H."/>
            <person name="Aerts A."/>
            <person name="Otillar R.P."/>
            <person name="Terry A.Y."/>
            <person name="Boore J.L."/>
            <person name="Grigoriev I.V."/>
            <person name="Lindberg D.R."/>
            <person name="Seaver E.C."/>
            <person name="Weisblat D.A."/>
            <person name="Putnam N.H."/>
            <person name="Rokhsar D.S."/>
        </authorList>
    </citation>
    <scope>NUCLEOTIDE SEQUENCE</scope>
</reference>
<dbReference type="HOGENOM" id="CLU_1817864_0_0_1"/>
<name>T1EYM5_HELRO</name>
<dbReference type="EnsemblMetazoa" id="HelroT166849">
    <property type="protein sequence ID" value="HelroP166849"/>
    <property type="gene ID" value="HelroG166849"/>
</dbReference>
<dbReference type="PANTHER" id="PTHR10725:SF74">
    <property type="entry name" value="ERAP1-LIKE C-TERMINAL DOMAIN-CONTAINING PROTEIN"/>
    <property type="match status" value="1"/>
</dbReference>
<dbReference type="AlphaFoldDB" id="T1EYM5"/>
<dbReference type="RefSeq" id="XP_009010290.1">
    <property type="nucleotide sequence ID" value="XM_009012042.1"/>
</dbReference>
<keyword evidence="3" id="KW-1185">Reference proteome</keyword>
<organism evidence="2 3">
    <name type="scientific">Helobdella robusta</name>
    <name type="common">Californian leech</name>
    <dbReference type="NCBI Taxonomy" id="6412"/>
    <lineage>
        <taxon>Eukaryota</taxon>
        <taxon>Metazoa</taxon>
        <taxon>Spiralia</taxon>
        <taxon>Lophotrochozoa</taxon>
        <taxon>Annelida</taxon>
        <taxon>Clitellata</taxon>
        <taxon>Hirudinea</taxon>
        <taxon>Rhynchobdellida</taxon>
        <taxon>Glossiphoniidae</taxon>
        <taxon>Helobdella</taxon>
    </lineage>
</organism>
<evidence type="ECO:0000313" key="2">
    <source>
        <dbReference type="EnsemblMetazoa" id="HelroP166849"/>
    </source>
</evidence>
<dbReference type="OrthoDB" id="6223661at2759"/>
<evidence type="ECO:0000313" key="3">
    <source>
        <dbReference type="Proteomes" id="UP000015101"/>
    </source>
</evidence>
<gene>
    <name evidence="2" type="primary">20201675</name>
    <name evidence="1" type="ORF">HELRODRAFT_166849</name>
</gene>
<dbReference type="InParanoid" id="T1EYM5"/>